<evidence type="ECO:0000313" key="2">
    <source>
        <dbReference type="EMBL" id="CAA6821058.1"/>
    </source>
</evidence>
<evidence type="ECO:0000259" key="1">
    <source>
        <dbReference type="PROSITE" id="PS50093"/>
    </source>
</evidence>
<dbReference type="EMBL" id="CACVAQ010000294">
    <property type="protein sequence ID" value="CAA6821058.1"/>
    <property type="molecule type" value="Genomic_DNA"/>
</dbReference>
<name>A0A6S6TY70_9BACT</name>
<feature type="domain" description="PKD" evidence="1">
    <location>
        <begin position="1048"/>
        <end position="1105"/>
    </location>
</feature>
<dbReference type="AlphaFoldDB" id="A0A6S6TY70"/>
<dbReference type="InterPro" id="IPR026444">
    <property type="entry name" value="Secre_tail"/>
</dbReference>
<dbReference type="Gene3D" id="2.60.40.10">
    <property type="entry name" value="Immunoglobulins"/>
    <property type="match status" value="2"/>
</dbReference>
<dbReference type="PANTHER" id="PTHR43739:SF5">
    <property type="entry name" value="EXO-ALPHA-SIALIDASE"/>
    <property type="match status" value="1"/>
</dbReference>
<dbReference type="InterPro" id="IPR013783">
    <property type="entry name" value="Ig-like_fold"/>
</dbReference>
<dbReference type="GO" id="GO:0010411">
    <property type="term" value="P:xyloglucan metabolic process"/>
    <property type="evidence" value="ECO:0007669"/>
    <property type="project" value="TreeGrafter"/>
</dbReference>
<proteinExistence type="predicted"/>
<dbReference type="InterPro" id="IPR000601">
    <property type="entry name" value="PKD_dom"/>
</dbReference>
<dbReference type="NCBIfam" id="TIGR04183">
    <property type="entry name" value="Por_Secre_tail"/>
    <property type="match status" value="1"/>
</dbReference>
<dbReference type="InterPro" id="IPR052025">
    <property type="entry name" value="Xyloglucanase_GH74"/>
</dbReference>
<protein>
    <submittedName>
        <fullName evidence="2">PDK repeat-containing protein</fullName>
    </submittedName>
</protein>
<dbReference type="SUPFAM" id="SSF49299">
    <property type="entry name" value="PKD domain"/>
    <property type="match status" value="2"/>
</dbReference>
<dbReference type="Pfam" id="PF18962">
    <property type="entry name" value="Por_Secre_tail"/>
    <property type="match status" value="1"/>
</dbReference>
<dbReference type="Pfam" id="PF18911">
    <property type="entry name" value="PKD_4"/>
    <property type="match status" value="2"/>
</dbReference>
<dbReference type="CDD" id="cd15482">
    <property type="entry name" value="Sialidase_non-viral"/>
    <property type="match status" value="1"/>
</dbReference>
<dbReference type="Gene3D" id="2.130.10.10">
    <property type="entry name" value="YVTN repeat-like/Quinoprotein amine dehydrogenase"/>
    <property type="match status" value="5"/>
</dbReference>
<dbReference type="CDD" id="cd00146">
    <property type="entry name" value="PKD"/>
    <property type="match status" value="2"/>
</dbReference>
<dbReference type="SMART" id="SM00089">
    <property type="entry name" value="PKD"/>
    <property type="match status" value="2"/>
</dbReference>
<organism evidence="2">
    <name type="scientific">uncultured Aureispira sp</name>
    <dbReference type="NCBI Taxonomy" id="1331704"/>
    <lineage>
        <taxon>Bacteria</taxon>
        <taxon>Pseudomonadati</taxon>
        <taxon>Bacteroidota</taxon>
        <taxon>Saprospiria</taxon>
        <taxon>Saprospirales</taxon>
        <taxon>Saprospiraceae</taxon>
        <taxon>Aureispira</taxon>
        <taxon>environmental samples</taxon>
    </lineage>
</organism>
<feature type="domain" description="PKD" evidence="1">
    <location>
        <begin position="761"/>
        <end position="839"/>
    </location>
</feature>
<dbReference type="InterPro" id="IPR035986">
    <property type="entry name" value="PKD_dom_sf"/>
</dbReference>
<dbReference type="InterPro" id="IPR015943">
    <property type="entry name" value="WD40/YVTN_repeat-like_dom_sf"/>
</dbReference>
<sequence>MKSVSIWLCVILGVLISSSLKSQSWVEKMQDRSVNFYTIQQDFETTWGNRPYVRGNGWKQFRRWENFWEPRVFPHGMRPPENHTWKEHLRFQRTYPSSNSGARNASWTPMGPYTWTNGASGYAPGNGRVNVVAEDPTDPNILYVGTPAGGCWKSTDAGATWTPLTDHLQSLGVSAIAIDYTNNDIVYIGTGDDDANDTYSIGLLKTTDGGATWTEVTPASASIFGSKIYKVIIHPVDHNTLFLASSTGCHKSTDGGATWTLLRIGNWRDMELKPGDPNTIYISNETFYKTTNGGTSWTLVNIGLPAAGNINRAEIAVTAANPDYVYFVCGDDFNSSFYGLYRSTNSGTSFTLQANTPNIFDYSVTGNTPNVGQSWYDMAITVSPTNAEEVYVGGVNLWKSIDGGTTFNIKSYWVYPSTLGYTHADIHALEMIGNRLYCGSDGGVFKSTDGGDNYVDLSDGLSISQFYRIGGSEQVPHQIIGGTQDNGCNLVSNGAAVHTNGGDGMEALISSIDSLVIYTSSQYGNIKRSDDGGYSFVGIFPSESGNGAWITPLVMNPQDNDMLLAAYDQVYVSTDKGNSDYPISSFALGGTWLRNLAIAPSAGYSHFYASTYDRIFATSTGSVWTEVTAGLPNAAISSITVHPTQPLKVWVTLSGIQVGEKVYVSENGGATWTNISNNLPNLPVNCLVYQNGSADGIYIGTDVGIYYTDSLLAGWQYYSAGLPNVIVNDLEINYTIGKIRAGTYGRGLWESPIKQPITTAPIANFGFSNSQICTTDSIQFTDASIDHAPNWTWHFPGGSPSTSTAQHPKVMYPGTGVYNATLVVYNMNGVDSVTKSVPVRYQPNELDFKIQLDNNAIDVSWDLIDGAGSIVYGSPSFALGSQSNQLIHEPICLAQGCYTLVMKDLGGNGLCCNNGSGYYLLTNSTGDTLAFGTSYGNTDTTVFCVNQATPLVAGALISPATCGMADGEVSVTALGGDGNFLYSFNGGLFQPISVFDNLAAGTYTINVEDGLGVQTTVTAVVGNANPPVAVASVSATTVYLNQGGLTNFFSTNSLNGVSYSWTFPDGTTSTQADPNFTFTTDGLQQVILTVNSGLCSDSDTLDITVVNNVHVTAIDHNASISVSPNPIEDKFLLDIEFLQTQEQVEIVIHNALGQRVFWQELSQVKEYKQQINFGNEPNGVYVVTVFSKNRAVSKKFVKG</sequence>
<accession>A0A6S6TY70</accession>
<dbReference type="PANTHER" id="PTHR43739">
    <property type="entry name" value="XYLOGLUCANASE (EUROFUNG)"/>
    <property type="match status" value="1"/>
</dbReference>
<dbReference type="SUPFAM" id="SSF110296">
    <property type="entry name" value="Oligoxyloglucan reducing end-specific cellobiohydrolase"/>
    <property type="match status" value="2"/>
</dbReference>
<dbReference type="InterPro" id="IPR022409">
    <property type="entry name" value="PKD/Chitinase_dom"/>
</dbReference>
<reference evidence="2" key="1">
    <citation type="submission" date="2020-01" db="EMBL/GenBank/DDBJ databases">
        <authorList>
            <person name="Meier V. D."/>
            <person name="Meier V D."/>
        </authorList>
    </citation>
    <scope>NUCLEOTIDE SEQUENCE</scope>
    <source>
        <strain evidence="2">HLG_WM_MAG_10</strain>
    </source>
</reference>
<dbReference type="PROSITE" id="PS50093">
    <property type="entry name" value="PKD"/>
    <property type="match status" value="2"/>
</dbReference>
<gene>
    <name evidence="2" type="ORF">HELGO_WM18227</name>
</gene>